<dbReference type="AlphaFoldDB" id="A0A1M5SLY3"/>
<dbReference type="Pfam" id="PF12867">
    <property type="entry name" value="DinB_2"/>
    <property type="match status" value="1"/>
</dbReference>
<protein>
    <submittedName>
        <fullName evidence="2">DinB superfamily protein</fullName>
    </submittedName>
</protein>
<feature type="domain" description="DinB-like" evidence="1">
    <location>
        <begin position="32"/>
        <end position="167"/>
    </location>
</feature>
<dbReference type="InterPro" id="IPR024775">
    <property type="entry name" value="DinB-like"/>
</dbReference>
<accession>A0A1M5SLY3</accession>
<gene>
    <name evidence="2" type="ORF">SAMN05444281_0373</name>
</gene>
<dbReference type="Proteomes" id="UP000184109">
    <property type="component" value="Unassembled WGS sequence"/>
</dbReference>
<dbReference type="STRING" id="1195760.SAMN05444281_0373"/>
<proteinExistence type="predicted"/>
<evidence type="ECO:0000313" key="3">
    <source>
        <dbReference type="Proteomes" id="UP000184109"/>
    </source>
</evidence>
<organism evidence="2 3">
    <name type="scientific">Wenyingzhuangia marina</name>
    <dbReference type="NCBI Taxonomy" id="1195760"/>
    <lineage>
        <taxon>Bacteria</taxon>
        <taxon>Pseudomonadati</taxon>
        <taxon>Bacteroidota</taxon>
        <taxon>Flavobacteriia</taxon>
        <taxon>Flavobacteriales</taxon>
        <taxon>Flavobacteriaceae</taxon>
        <taxon>Wenyingzhuangia</taxon>
    </lineage>
</organism>
<sequence length="179" mass="21104">MDLQKLKFPIGVYESNKKPSTDLLDKWITDIEELPSKLELITKDIEPEKLNWKYRPNGWNVKQVIHHCADSHMNCIIRFKLALTEETPTIRPYYENRWAELIDSQDNNIEDSMKILIGLHKKWGILLRSLTKEQLTLEFIHPEHRQTFNLAETIGNYAWHCNHHFAHVKNGIESGGKYN</sequence>
<dbReference type="InterPro" id="IPR034660">
    <property type="entry name" value="DinB/YfiT-like"/>
</dbReference>
<dbReference type="SUPFAM" id="SSF109854">
    <property type="entry name" value="DinB/YfiT-like putative metalloenzymes"/>
    <property type="match status" value="1"/>
</dbReference>
<dbReference type="Gene3D" id="1.20.120.450">
    <property type="entry name" value="dinb family like domain"/>
    <property type="match status" value="1"/>
</dbReference>
<evidence type="ECO:0000313" key="2">
    <source>
        <dbReference type="EMBL" id="SHH39268.1"/>
    </source>
</evidence>
<dbReference type="NCBIfam" id="NF009807">
    <property type="entry name" value="PRK13291.1"/>
    <property type="match status" value="1"/>
</dbReference>
<dbReference type="RefSeq" id="WP_073117977.1">
    <property type="nucleotide sequence ID" value="NZ_BMEN01000001.1"/>
</dbReference>
<dbReference type="OrthoDB" id="9796039at2"/>
<reference evidence="3" key="1">
    <citation type="submission" date="2016-11" db="EMBL/GenBank/DDBJ databases">
        <authorList>
            <person name="Varghese N."/>
            <person name="Submissions S."/>
        </authorList>
    </citation>
    <scope>NUCLEOTIDE SEQUENCE [LARGE SCALE GENOMIC DNA]</scope>
    <source>
        <strain evidence="3">DSM 100572</strain>
    </source>
</reference>
<name>A0A1M5SLY3_9FLAO</name>
<keyword evidence="3" id="KW-1185">Reference proteome</keyword>
<evidence type="ECO:0000259" key="1">
    <source>
        <dbReference type="Pfam" id="PF12867"/>
    </source>
</evidence>
<dbReference type="EMBL" id="FQXQ01000001">
    <property type="protein sequence ID" value="SHH39268.1"/>
    <property type="molecule type" value="Genomic_DNA"/>
</dbReference>